<sequence length="1164" mass="129340">MQTLHIKLLFTLCAFQLFTGALTAQTLPTGGLVFNLKSDAGLSVDGSGNITWVEQVKGAVFVSDGSTKLEEVEVKYDGINTDFTAVKFSDNGYLKLESDIEYSDIRRVFVVYKSEFEPLYNNSTDLMMLFGDRYSQVALETRSKVVDAGTGKEYVPYTFSLDGNSEWQPTAKHAINFNTLSEDFQDNTDPRNDAWTKDEWEIVEVEYIDSRNLIQGTHDNSKSSSIELGRLVHNTSMFYQGQIAEVIVYDDSFTEYDELKEYIENKYRIKQRQWYSHNSSSDWTGTNAWSLDSTTLDLGDAPYKYPVTGDKAHVMGGDQVNFTENHINLNELLIDFNGEVNAQSFINHNFHTFKGTGTYKTYVNELPNCDLVEDAAFYLEGGGIFHFSAADLNSNVDVTLEDDLYTTYNFNNLIVNIGAYEFDFVNGVHVYDSLKLYNSTIKISNDFEVDSNFVLYSDSKVIDNGADQELMIRGHFNISDGCEVDIPNTIVRFEGEGSKDAVNTYYQRFQIGGATTVKKVRIERPLLKDQVQIISTDEAYQLNFNPVTPNNGLDGDGNYDASFFQIELVRGRLRFADNIHHELITSTLAGENPVRKISTDMNIWLSGSNQITINSVDKATLLVEDGGNLTVVSSSEFFLENTDLTIQGNLQLGISGGSETNGILSVDGNVSFEGSSSKFNYRSGYLALTGNYYKDTDVTRKTGASNPIIKFTGTSAAIMSAPWSTDDRIGQLVIDKNLGEVKPGLTIQDHEVYANNVILENGLIDANGQLIWDTTTDEKQTETISKDSYIVGKTSFIVDEGGSAYFPIGGVSGFYLAGVGPAPLSDFNRTVNPSAKLITWQAMYVDEAIGGDFPSDLYSDKYEDGMWRINPEQATSSEITLYLENADISNVGGEDKSENLRILTRDNSLLSDDLDWGHEDGIGNPPQEIKKDETPGGSGNLLAIKTELYSFKASEIPSGASGLRVNAGLSNHEFTPGLSINADLPVELISFTTIVKSSNVHILWSTAQELNNEGFIVEKSKDKRNWEEVTFKEGQGSTAVISNYEVIDLNPYVGISYYRLKQVDFDGTQEVFGPQKVVIGTEEITDLMLYPNPSEGITTFQLLNTMEQISITIYSPMGKLIESFSIENAAKNSITYDTSVLPTGVYIVQCVYGKERLIKKLFVR</sequence>
<dbReference type="Pfam" id="PF18962">
    <property type="entry name" value="Por_Secre_tail"/>
    <property type="match status" value="1"/>
</dbReference>
<keyword evidence="1" id="KW-0732">Signal</keyword>
<dbReference type="KEGG" id="fll:EI427_16920"/>
<evidence type="ECO:0000256" key="1">
    <source>
        <dbReference type="SAM" id="SignalP"/>
    </source>
</evidence>
<organism evidence="3 4">
    <name type="scientific">Flammeovirga pectinis</name>
    <dbReference type="NCBI Taxonomy" id="2494373"/>
    <lineage>
        <taxon>Bacteria</taxon>
        <taxon>Pseudomonadati</taxon>
        <taxon>Bacteroidota</taxon>
        <taxon>Cytophagia</taxon>
        <taxon>Cytophagales</taxon>
        <taxon>Flammeovirgaceae</taxon>
        <taxon>Flammeovirga</taxon>
    </lineage>
</organism>
<proteinExistence type="predicted"/>
<protein>
    <submittedName>
        <fullName evidence="3">T9SS type A sorting domain-containing protein</fullName>
    </submittedName>
</protein>
<dbReference type="AlphaFoldDB" id="A0A3Q9FMZ1"/>
<dbReference type="NCBIfam" id="TIGR04183">
    <property type="entry name" value="Por_Secre_tail"/>
    <property type="match status" value="1"/>
</dbReference>
<keyword evidence="4" id="KW-1185">Reference proteome</keyword>
<feature type="domain" description="Secretion system C-terminal sorting" evidence="2">
    <location>
        <begin position="1089"/>
        <end position="1163"/>
    </location>
</feature>
<evidence type="ECO:0000313" key="3">
    <source>
        <dbReference type="EMBL" id="AZQ63848.1"/>
    </source>
</evidence>
<dbReference type="OrthoDB" id="863479at2"/>
<feature type="chain" id="PRO_5018525025" evidence="1">
    <location>
        <begin position="24"/>
        <end position="1164"/>
    </location>
</feature>
<dbReference type="Proteomes" id="UP000267268">
    <property type="component" value="Chromosome 1"/>
</dbReference>
<name>A0A3Q9FMZ1_9BACT</name>
<dbReference type="RefSeq" id="WP_126616957.1">
    <property type="nucleotide sequence ID" value="NZ_CP034562.1"/>
</dbReference>
<reference evidence="3 4" key="1">
    <citation type="submission" date="2018-12" db="EMBL/GenBank/DDBJ databases">
        <title>Flammeovirga pectinis sp. nov., isolated from the gut of the Korean scallop, Patinopecten yessoensis.</title>
        <authorList>
            <person name="Bae J.-W."/>
            <person name="Jeong Y.-S."/>
            <person name="Kang W."/>
        </authorList>
    </citation>
    <scope>NUCLEOTIDE SEQUENCE [LARGE SCALE GENOMIC DNA]</scope>
    <source>
        <strain evidence="3 4">L12M1</strain>
    </source>
</reference>
<dbReference type="EMBL" id="CP034562">
    <property type="protein sequence ID" value="AZQ63848.1"/>
    <property type="molecule type" value="Genomic_DNA"/>
</dbReference>
<gene>
    <name evidence="3" type="ORF">EI427_16920</name>
</gene>
<evidence type="ECO:0000313" key="4">
    <source>
        <dbReference type="Proteomes" id="UP000267268"/>
    </source>
</evidence>
<feature type="signal peptide" evidence="1">
    <location>
        <begin position="1"/>
        <end position="23"/>
    </location>
</feature>
<dbReference type="InterPro" id="IPR026444">
    <property type="entry name" value="Secre_tail"/>
</dbReference>
<accession>A0A3Q9FMZ1</accession>
<evidence type="ECO:0000259" key="2">
    <source>
        <dbReference type="Pfam" id="PF18962"/>
    </source>
</evidence>